<dbReference type="NCBIfam" id="NF033218">
    <property type="entry name" value="anchor_AmaP"/>
    <property type="match status" value="1"/>
</dbReference>
<keyword evidence="1" id="KW-0472">Membrane</keyword>
<comment type="caution">
    <text evidence="2">The sequence shown here is derived from an EMBL/GenBank/DDBJ whole genome shotgun (WGS) entry which is preliminary data.</text>
</comment>
<accession>A0A419V422</accession>
<gene>
    <name evidence="2" type="ORF">ATL39_1534</name>
</gene>
<name>A0A419V422_9BACL</name>
<evidence type="ECO:0000313" key="2">
    <source>
        <dbReference type="EMBL" id="RKD73243.1"/>
    </source>
</evidence>
<dbReference type="RefSeq" id="WP_120192723.1">
    <property type="nucleotide sequence ID" value="NZ_RAPK01000008.1"/>
</dbReference>
<dbReference type="AlphaFoldDB" id="A0A419V422"/>
<keyword evidence="3" id="KW-1185">Reference proteome</keyword>
<evidence type="ECO:0000313" key="3">
    <source>
        <dbReference type="Proteomes" id="UP000285120"/>
    </source>
</evidence>
<evidence type="ECO:0000256" key="1">
    <source>
        <dbReference type="SAM" id="Phobius"/>
    </source>
</evidence>
<keyword evidence="1" id="KW-1133">Transmembrane helix</keyword>
<dbReference type="OrthoDB" id="1716040at2"/>
<feature type="transmembrane region" description="Helical" evidence="1">
    <location>
        <begin position="51"/>
        <end position="73"/>
    </location>
</feature>
<dbReference type="EMBL" id="RAPK01000008">
    <property type="protein sequence ID" value="RKD73243.1"/>
    <property type="molecule type" value="Genomic_DNA"/>
</dbReference>
<keyword evidence="1" id="KW-0812">Transmembrane</keyword>
<protein>
    <recommendedName>
        <fullName evidence="4">Alkaline shock family protein YloU</fullName>
    </recommendedName>
</protein>
<reference evidence="2 3" key="1">
    <citation type="submission" date="2018-09" db="EMBL/GenBank/DDBJ databases">
        <title>Genomic Encyclopedia of Archaeal and Bacterial Type Strains, Phase II (KMG-II): from individual species to whole genera.</title>
        <authorList>
            <person name="Goeker M."/>
        </authorList>
    </citation>
    <scope>NUCLEOTIDE SEQUENCE [LARGE SCALE GENOMIC DNA]</scope>
    <source>
        <strain evidence="2 3">DSM 17008</strain>
    </source>
</reference>
<feature type="transmembrane region" description="Helical" evidence="1">
    <location>
        <begin position="7"/>
        <end position="31"/>
    </location>
</feature>
<dbReference type="Proteomes" id="UP000285120">
    <property type="component" value="Unassembled WGS sequence"/>
</dbReference>
<organism evidence="2 3">
    <name type="scientific">Sinobaca qinghaiensis</name>
    <dbReference type="NCBI Taxonomy" id="342944"/>
    <lineage>
        <taxon>Bacteria</taxon>
        <taxon>Bacillati</taxon>
        <taxon>Bacillota</taxon>
        <taxon>Bacilli</taxon>
        <taxon>Bacillales</taxon>
        <taxon>Sporolactobacillaceae</taxon>
        <taxon>Sinobaca</taxon>
    </lineage>
</organism>
<proteinExistence type="predicted"/>
<sequence length="188" mass="21021">MTVALRFFLFIFVVLNLALAGVLIAGFFQWQPAVQVIETYWTQASYMSPEWWIGLAAVAVWALISLLFLLPAFKPKKKPKEKFVSSSLSSGRVDIPFHTIENIAYRSAITRQGVTDVRVTCTKKQDNQVALHLKVTPNERTPVQSLSSDIQETVKQDVERIAEVDVSSVDVSLSKRAAGEQGRQARVQ</sequence>
<evidence type="ECO:0008006" key="4">
    <source>
        <dbReference type="Google" id="ProtNLM"/>
    </source>
</evidence>